<evidence type="ECO:0000256" key="1">
    <source>
        <dbReference type="ARBA" id="ARBA00001946"/>
    </source>
</evidence>
<evidence type="ECO:0000256" key="6">
    <source>
        <dbReference type="ARBA" id="ARBA00022741"/>
    </source>
</evidence>
<evidence type="ECO:0000256" key="8">
    <source>
        <dbReference type="ARBA" id="ARBA00022842"/>
    </source>
</evidence>
<dbReference type="Proteomes" id="UP000837857">
    <property type="component" value="Chromosome 20"/>
</dbReference>
<evidence type="ECO:0000256" key="7">
    <source>
        <dbReference type="ARBA" id="ARBA00022840"/>
    </source>
</evidence>
<evidence type="ECO:0000256" key="9">
    <source>
        <dbReference type="ARBA" id="ARBA00031547"/>
    </source>
</evidence>
<evidence type="ECO:0000256" key="2">
    <source>
        <dbReference type="ARBA" id="ARBA00009747"/>
    </source>
</evidence>
<organism evidence="10 11">
    <name type="scientific">Iphiclides podalirius</name>
    <name type="common">scarce swallowtail</name>
    <dbReference type="NCBI Taxonomy" id="110791"/>
    <lineage>
        <taxon>Eukaryota</taxon>
        <taxon>Metazoa</taxon>
        <taxon>Ecdysozoa</taxon>
        <taxon>Arthropoda</taxon>
        <taxon>Hexapoda</taxon>
        <taxon>Insecta</taxon>
        <taxon>Pterygota</taxon>
        <taxon>Neoptera</taxon>
        <taxon>Endopterygota</taxon>
        <taxon>Lepidoptera</taxon>
        <taxon>Glossata</taxon>
        <taxon>Ditrysia</taxon>
        <taxon>Papilionoidea</taxon>
        <taxon>Papilionidae</taxon>
        <taxon>Papilioninae</taxon>
        <taxon>Iphiclides</taxon>
    </lineage>
</organism>
<keyword evidence="3" id="KW-0808">Transferase</keyword>
<keyword evidence="8" id="KW-0460">Magnesium</keyword>
<evidence type="ECO:0000256" key="3">
    <source>
        <dbReference type="ARBA" id="ARBA00022679"/>
    </source>
</evidence>
<name>A0ABN8IF98_9NEOP</name>
<comment type="cofactor">
    <cofactor evidence="1">
        <name>Mg(2+)</name>
        <dbReference type="ChEBI" id="CHEBI:18420"/>
    </cofactor>
</comment>
<gene>
    <name evidence="10" type="ORF">IPOD504_LOCUS8317</name>
</gene>
<comment type="similarity">
    <text evidence="2">Belongs to the SELO family.</text>
</comment>
<feature type="non-terminal residue" evidence="10">
    <location>
        <position position="467"/>
    </location>
</feature>
<dbReference type="Pfam" id="PF02696">
    <property type="entry name" value="SelO"/>
    <property type="match status" value="1"/>
</dbReference>
<evidence type="ECO:0000256" key="5">
    <source>
        <dbReference type="ARBA" id="ARBA00022723"/>
    </source>
</evidence>
<evidence type="ECO:0000313" key="11">
    <source>
        <dbReference type="Proteomes" id="UP000837857"/>
    </source>
</evidence>
<keyword evidence="4" id="KW-0548">Nucleotidyltransferase</keyword>
<dbReference type="InterPro" id="IPR003846">
    <property type="entry name" value="SelO"/>
</dbReference>
<evidence type="ECO:0000313" key="10">
    <source>
        <dbReference type="EMBL" id="CAH2052648.1"/>
    </source>
</evidence>
<dbReference type="EMBL" id="OW152832">
    <property type="protein sequence ID" value="CAH2052648.1"/>
    <property type="molecule type" value="Genomic_DNA"/>
</dbReference>
<evidence type="ECO:0000256" key="4">
    <source>
        <dbReference type="ARBA" id="ARBA00022695"/>
    </source>
</evidence>
<dbReference type="PANTHER" id="PTHR12153">
    <property type="entry name" value="SELENOPROTEIN O"/>
    <property type="match status" value="1"/>
</dbReference>
<dbReference type="PANTHER" id="PTHR12153:SF18">
    <property type="entry name" value="SELENOPROTEIN O"/>
    <property type="match status" value="1"/>
</dbReference>
<keyword evidence="7" id="KW-0067">ATP-binding</keyword>
<sequence length="467" mass="53461">MKDILDLDPEVAETEEFVDFVAGKHLPDGGLTVCHRYGGYQFGYWADQLGDGRAHILGEYINSKGESWQLQLKGSGETPYSRFGDGRAVLRSSIREMIASEACYHLGIPTTRAAALVVSDDHKVWRDKDYRGAARLERAAVVLRLASAWYRLGSFEILLKRKEPHTMRLLADFVIKHHFPDIVPDDPDKYVKWYSEVAHRNLDMVAAWQGIGFAHGVLNTDNVSVLGLTIDYGPYGFVQHYYEHYTPNTSDDAGRYAYNRQPDIMLWNLEKFAEALEPILTDEQKKKIEDVRAGLGEYIEKKVRLAFINKLGLLTSRDGDARLVQDLLKLMQQTMADFTSTFRQMAELELSQLVDATSLEGKWSLAKLGKASQWKDWVRRYRQRLEEEDVSDETRRARMLKVNPMYVPSNWILQEAIADAEKNDFAKVRLLLKIFRNPYEVNEEAEKLGYSSQPPSWSFGLKLSCSS</sequence>
<keyword evidence="11" id="KW-1185">Reference proteome</keyword>
<keyword evidence="5" id="KW-0479">Metal-binding</keyword>
<dbReference type="NCBIfam" id="NF000658">
    <property type="entry name" value="PRK00029.1"/>
    <property type="match status" value="1"/>
</dbReference>
<accession>A0ABN8IF98</accession>
<proteinExistence type="inferred from homology"/>
<dbReference type="HAMAP" id="MF_00692">
    <property type="entry name" value="SelO"/>
    <property type="match status" value="1"/>
</dbReference>
<keyword evidence="6" id="KW-0547">Nucleotide-binding</keyword>
<protein>
    <recommendedName>
        <fullName evidence="9">Selenoprotein O</fullName>
    </recommendedName>
</protein>
<reference evidence="10" key="1">
    <citation type="submission" date="2022-03" db="EMBL/GenBank/DDBJ databases">
        <authorList>
            <person name="Martin H S."/>
        </authorList>
    </citation>
    <scope>NUCLEOTIDE SEQUENCE</scope>
</reference>